<dbReference type="GO" id="GO:0008270">
    <property type="term" value="F:zinc ion binding"/>
    <property type="evidence" value="ECO:0007669"/>
    <property type="project" value="InterPro"/>
</dbReference>
<gene>
    <name evidence="6" type="ORF">PDE_03694</name>
</gene>
<dbReference type="GO" id="GO:0001228">
    <property type="term" value="F:DNA-binding transcription activator activity, RNA polymerase II-specific"/>
    <property type="evidence" value="ECO:0007669"/>
    <property type="project" value="TreeGrafter"/>
</dbReference>
<dbReference type="eggNOG" id="ENOG502QRM1">
    <property type="taxonomic scope" value="Eukaryota"/>
</dbReference>
<dbReference type="AlphaFoldDB" id="S8ARV3"/>
<dbReference type="Pfam" id="PF00172">
    <property type="entry name" value="Zn_clus"/>
    <property type="match status" value="1"/>
</dbReference>
<evidence type="ECO:0000256" key="1">
    <source>
        <dbReference type="ARBA" id="ARBA00023015"/>
    </source>
</evidence>
<dbReference type="Pfam" id="PF11951">
    <property type="entry name" value="Fungal_trans_2"/>
    <property type="match status" value="1"/>
</dbReference>
<sequence>MPRARRSHRKSRLGCLKCKKRRIKCDEQRPACKNCLLHEIECEYSNEAPPTAALGKPNSPEIAIPSIILSPAESASSYEPGPPKLFRDTELTQMRLIHHFTTSTCQTLASTRELLALWRFQVPKVAFEHQFLLQMILAISALHTHREAQSEGQSSLAYAHQVYYMSLEQSFPALSQISCSNCEALYAFALLALAFELGTLHTRTSLLFNSDGSLANWISHTRGIRTILGSSWHDLASGVFKPMIQCTFLETSPANIESRLEELIRYIEEECSTSAAHIYAKTVSELIRWSKLTGHGFYGWLSHFSDDYGECLARKDPYALVIFGYASVNLKYEEPAYWVRGCAERLLRETYEHLNTSMRTWLHWPMSEFGLAW</sequence>
<dbReference type="STRING" id="933388.S8ARV3"/>
<dbReference type="CDD" id="cd00067">
    <property type="entry name" value="GAL4"/>
    <property type="match status" value="1"/>
</dbReference>
<dbReference type="InterPro" id="IPR001138">
    <property type="entry name" value="Zn2Cys6_DnaBD"/>
</dbReference>
<keyword evidence="7" id="KW-1185">Reference proteome</keyword>
<keyword evidence="4" id="KW-0539">Nucleus</keyword>
<dbReference type="EMBL" id="KB644411">
    <property type="protein sequence ID" value="EPS28748.1"/>
    <property type="molecule type" value="Genomic_DNA"/>
</dbReference>
<feature type="domain" description="Zn(2)-C6 fungal-type" evidence="5">
    <location>
        <begin position="14"/>
        <end position="44"/>
    </location>
</feature>
<dbReference type="PANTHER" id="PTHR47784:SF5">
    <property type="entry name" value="STEROL UPTAKE CONTROL PROTEIN 2"/>
    <property type="match status" value="1"/>
</dbReference>
<organism evidence="6 7">
    <name type="scientific">Penicillium oxalicum (strain 114-2 / CGMCC 5302)</name>
    <name type="common">Penicillium decumbens</name>
    <dbReference type="NCBI Taxonomy" id="933388"/>
    <lineage>
        <taxon>Eukaryota</taxon>
        <taxon>Fungi</taxon>
        <taxon>Dikarya</taxon>
        <taxon>Ascomycota</taxon>
        <taxon>Pezizomycotina</taxon>
        <taxon>Eurotiomycetes</taxon>
        <taxon>Eurotiomycetidae</taxon>
        <taxon>Eurotiales</taxon>
        <taxon>Aspergillaceae</taxon>
        <taxon>Penicillium</taxon>
    </lineage>
</organism>
<protein>
    <recommendedName>
        <fullName evidence="5">Zn(2)-C6 fungal-type domain-containing protein</fullName>
    </recommendedName>
</protein>
<evidence type="ECO:0000256" key="4">
    <source>
        <dbReference type="ARBA" id="ARBA00023242"/>
    </source>
</evidence>
<dbReference type="Proteomes" id="UP000019376">
    <property type="component" value="Unassembled WGS sequence"/>
</dbReference>
<dbReference type="PROSITE" id="PS00463">
    <property type="entry name" value="ZN2_CY6_FUNGAL_1"/>
    <property type="match status" value="1"/>
</dbReference>
<dbReference type="Gene3D" id="4.10.240.10">
    <property type="entry name" value="Zn(2)-C6 fungal-type DNA-binding domain"/>
    <property type="match status" value="1"/>
</dbReference>
<accession>S8ARV3</accession>
<dbReference type="PhylomeDB" id="S8ARV3"/>
<evidence type="ECO:0000313" key="6">
    <source>
        <dbReference type="EMBL" id="EPS28748.1"/>
    </source>
</evidence>
<evidence type="ECO:0000313" key="7">
    <source>
        <dbReference type="Proteomes" id="UP000019376"/>
    </source>
</evidence>
<proteinExistence type="predicted"/>
<reference evidence="6 7" key="1">
    <citation type="journal article" date="2013" name="PLoS ONE">
        <title>Genomic and secretomic analyses reveal unique features of the lignocellulolytic enzyme system of Penicillium decumbens.</title>
        <authorList>
            <person name="Liu G."/>
            <person name="Zhang L."/>
            <person name="Wei X."/>
            <person name="Zou G."/>
            <person name="Qin Y."/>
            <person name="Ma L."/>
            <person name="Li J."/>
            <person name="Zheng H."/>
            <person name="Wang S."/>
            <person name="Wang C."/>
            <person name="Xun L."/>
            <person name="Zhao G.-P."/>
            <person name="Zhou Z."/>
            <person name="Qu Y."/>
        </authorList>
    </citation>
    <scope>NUCLEOTIDE SEQUENCE [LARGE SCALE GENOMIC DNA]</scope>
    <source>
        <strain evidence="7">114-2 / CGMCC 5302</strain>
    </source>
</reference>
<dbReference type="InterPro" id="IPR053157">
    <property type="entry name" value="Sterol_Uptake_Regulator"/>
</dbReference>
<dbReference type="HOGENOM" id="CLU_024934_5_2_1"/>
<evidence type="ECO:0000256" key="2">
    <source>
        <dbReference type="ARBA" id="ARBA00023125"/>
    </source>
</evidence>
<dbReference type="PROSITE" id="PS50048">
    <property type="entry name" value="ZN2_CY6_FUNGAL_2"/>
    <property type="match status" value="1"/>
</dbReference>
<keyword evidence="3" id="KW-0804">Transcription</keyword>
<evidence type="ECO:0000256" key="3">
    <source>
        <dbReference type="ARBA" id="ARBA00023163"/>
    </source>
</evidence>
<dbReference type="OrthoDB" id="416217at2759"/>
<keyword evidence="2" id="KW-0238">DNA-binding</keyword>
<keyword evidence="1" id="KW-0805">Transcription regulation</keyword>
<dbReference type="InterPro" id="IPR036864">
    <property type="entry name" value="Zn2-C6_fun-type_DNA-bd_sf"/>
</dbReference>
<dbReference type="GO" id="GO:0003677">
    <property type="term" value="F:DNA binding"/>
    <property type="evidence" value="ECO:0007669"/>
    <property type="project" value="UniProtKB-KW"/>
</dbReference>
<evidence type="ECO:0000259" key="5">
    <source>
        <dbReference type="PROSITE" id="PS50048"/>
    </source>
</evidence>
<dbReference type="PANTHER" id="PTHR47784">
    <property type="entry name" value="STEROL UPTAKE CONTROL PROTEIN 2"/>
    <property type="match status" value="1"/>
</dbReference>
<dbReference type="InterPro" id="IPR021858">
    <property type="entry name" value="Fun_TF"/>
</dbReference>
<dbReference type="SUPFAM" id="SSF57701">
    <property type="entry name" value="Zn2/Cys6 DNA-binding domain"/>
    <property type="match status" value="1"/>
</dbReference>
<dbReference type="SMART" id="SM00066">
    <property type="entry name" value="GAL4"/>
    <property type="match status" value="1"/>
</dbReference>
<name>S8ARV3_PENO1</name>